<organism evidence="1 2">
    <name type="scientific">Halanaerobium saccharolyticum</name>
    <dbReference type="NCBI Taxonomy" id="43595"/>
    <lineage>
        <taxon>Bacteria</taxon>
        <taxon>Bacillati</taxon>
        <taxon>Bacillota</taxon>
        <taxon>Clostridia</taxon>
        <taxon>Halanaerobiales</taxon>
        <taxon>Halanaerobiaceae</taxon>
        <taxon>Halanaerobium</taxon>
    </lineage>
</organism>
<sequence>MMSNGKFWIDEEEKELVLSDGTGESRFIIEDDLVIDGVKYLIIVDARAGENADATVVKIINEGEEEIIIPVEEEEEFEKVQAAYIEDME</sequence>
<evidence type="ECO:0000313" key="1">
    <source>
        <dbReference type="EMBL" id="PTV99070.1"/>
    </source>
</evidence>
<dbReference type="Proteomes" id="UP000244089">
    <property type="component" value="Unassembled WGS sequence"/>
</dbReference>
<dbReference type="AlphaFoldDB" id="A0A2T5RJV9"/>
<dbReference type="InterPro" id="IPR009711">
    <property type="entry name" value="UPF0473"/>
</dbReference>
<dbReference type="EMBL" id="QAXS01000012">
    <property type="protein sequence ID" value="PTV99070.1"/>
    <property type="molecule type" value="Genomic_DNA"/>
</dbReference>
<accession>A0A2T5RJV9</accession>
<reference evidence="1 2" key="1">
    <citation type="submission" date="2018-04" db="EMBL/GenBank/DDBJ databases">
        <title>Subsurface microbial communities from deep shales in Ohio and West Virginia, USA.</title>
        <authorList>
            <person name="Wrighton K."/>
        </authorList>
    </citation>
    <scope>NUCLEOTIDE SEQUENCE [LARGE SCALE GENOMIC DNA]</scope>
    <source>
        <strain evidence="1 2">WC1</strain>
    </source>
</reference>
<gene>
    <name evidence="1" type="ORF">C8C76_1124</name>
</gene>
<evidence type="ECO:0000313" key="2">
    <source>
        <dbReference type="Proteomes" id="UP000244089"/>
    </source>
</evidence>
<dbReference type="Pfam" id="PF06949">
    <property type="entry name" value="DUF1292"/>
    <property type="match status" value="1"/>
</dbReference>
<protein>
    <submittedName>
        <fullName evidence="1">Uncharacterized protein DUF1292</fullName>
    </submittedName>
</protein>
<name>A0A2T5RJV9_9FIRM</name>
<comment type="caution">
    <text evidence="1">The sequence shown here is derived from an EMBL/GenBank/DDBJ whole genome shotgun (WGS) entry which is preliminary data.</text>
</comment>
<proteinExistence type="predicted"/>